<dbReference type="PRINTS" id="PR01021">
    <property type="entry name" value="OMPADOMAIN"/>
</dbReference>
<keyword evidence="2 4" id="KW-0472">Membrane</keyword>
<keyword evidence="5" id="KW-0732">Signal</keyword>
<evidence type="ECO:0000256" key="1">
    <source>
        <dbReference type="ARBA" id="ARBA00004442"/>
    </source>
</evidence>
<keyword evidence="3" id="KW-0998">Cell outer membrane</keyword>
<dbReference type="EMBL" id="CP024091">
    <property type="protein sequence ID" value="ATP57085.1"/>
    <property type="molecule type" value="Genomic_DNA"/>
</dbReference>
<dbReference type="Pfam" id="PF00691">
    <property type="entry name" value="OmpA"/>
    <property type="match status" value="1"/>
</dbReference>
<dbReference type="AlphaFoldDB" id="A0A2D1U664"/>
<dbReference type="PANTHER" id="PTHR30329:SF21">
    <property type="entry name" value="LIPOPROTEIN YIAD-RELATED"/>
    <property type="match status" value="1"/>
</dbReference>
<feature type="domain" description="OmpA-like" evidence="6">
    <location>
        <begin position="58"/>
        <end position="174"/>
    </location>
</feature>
<dbReference type="InterPro" id="IPR006664">
    <property type="entry name" value="OMP_bac"/>
</dbReference>
<dbReference type="KEGG" id="pgs:CPT03_11675"/>
<dbReference type="InterPro" id="IPR006665">
    <property type="entry name" value="OmpA-like"/>
</dbReference>
<evidence type="ECO:0000256" key="5">
    <source>
        <dbReference type="SAM" id="SignalP"/>
    </source>
</evidence>
<gene>
    <name evidence="7" type="ORF">CPT03_11675</name>
</gene>
<dbReference type="SUPFAM" id="SSF103088">
    <property type="entry name" value="OmpA-like"/>
    <property type="match status" value="1"/>
</dbReference>
<keyword evidence="8" id="KW-1185">Reference proteome</keyword>
<dbReference type="Gene3D" id="3.30.1330.60">
    <property type="entry name" value="OmpA-like domain"/>
    <property type="match status" value="1"/>
</dbReference>
<organism evidence="7 8">
    <name type="scientific">Pedobacter ginsengisoli</name>
    <dbReference type="NCBI Taxonomy" id="363852"/>
    <lineage>
        <taxon>Bacteria</taxon>
        <taxon>Pseudomonadati</taxon>
        <taxon>Bacteroidota</taxon>
        <taxon>Sphingobacteriia</taxon>
        <taxon>Sphingobacteriales</taxon>
        <taxon>Sphingobacteriaceae</taxon>
        <taxon>Pedobacter</taxon>
    </lineage>
</organism>
<feature type="chain" id="PRO_5013756617" evidence="5">
    <location>
        <begin position="20"/>
        <end position="174"/>
    </location>
</feature>
<accession>A0A2D1U664</accession>
<evidence type="ECO:0000256" key="3">
    <source>
        <dbReference type="ARBA" id="ARBA00023237"/>
    </source>
</evidence>
<keyword evidence="7" id="KW-0282">Flagellum</keyword>
<evidence type="ECO:0000256" key="4">
    <source>
        <dbReference type="PROSITE-ProRule" id="PRU00473"/>
    </source>
</evidence>
<evidence type="ECO:0000256" key="2">
    <source>
        <dbReference type="ARBA" id="ARBA00023136"/>
    </source>
</evidence>
<dbReference type="InterPro" id="IPR050330">
    <property type="entry name" value="Bact_OuterMem_StrucFunc"/>
</dbReference>
<proteinExistence type="predicted"/>
<dbReference type="Proteomes" id="UP000223749">
    <property type="component" value="Chromosome"/>
</dbReference>
<feature type="signal peptide" evidence="5">
    <location>
        <begin position="1"/>
        <end position="19"/>
    </location>
</feature>
<evidence type="ECO:0000259" key="6">
    <source>
        <dbReference type="PROSITE" id="PS51123"/>
    </source>
</evidence>
<keyword evidence="7" id="KW-0966">Cell projection</keyword>
<dbReference type="OrthoDB" id="9782229at2"/>
<dbReference type="PROSITE" id="PS51123">
    <property type="entry name" value="OMPA_2"/>
    <property type="match status" value="1"/>
</dbReference>
<dbReference type="CDD" id="cd07185">
    <property type="entry name" value="OmpA_C-like"/>
    <property type="match status" value="1"/>
</dbReference>
<comment type="subcellular location">
    <subcellularLocation>
        <location evidence="1">Cell outer membrane</location>
    </subcellularLocation>
</comment>
<protein>
    <submittedName>
        <fullName evidence="7">Flagellar motor protein MotB</fullName>
    </submittedName>
</protein>
<dbReference type="RefSeq" id="WP_099439014.1">
    <property type="nucleotide sequence ID" value="NZ_CP024091.1"/>
</dbReference>
<evidence type="ECO:0000313" key="8">
    <source>
        <dbReference type="Proteomes" id="UP000223749"/>
    </source>
</evidence>
<evidence type="ECO:0000313" key="7">
    <source>
        <dbReference type="EMBL" id="ATP57085.1"/>
    </source>
</evidence>
<name>A0A2D1U664_9SPHI</name>
<sequence length="174" mass="19285">MTKKTILFLALLVSVTLSCKTKKKVVQTTPVPIEKPAGDTELDNIKKDLPESQVERTNAGIKFTFSSEILFPTNSSYLNEGSKKSIADVAKVLKQKDPNRQILIEGHSDKTGTAKYNQWLSEKRAVSVKNYLVSLGINGNRIQTSGLGDTQPIADNKTKEGRLKNRRVEVTLLK</sequence>
<dbReference type="GO" id="GO:0009279">
    <property type="term" value="C:cell outer membrane"/>
    <property type="evidence" value="ECO:0007669"/>
    <property type="project" value="UniProtKB-SubCell"/>
</dbReference>
<dbReference type="InterPro" id="IPR036737">
    <property type="entry name" value="OmpA-like_sf"/>
</dbReference>
<dbReference type="PROSITE" id="PS51257">
    <property type="entry name" value="PROKAR_LIPOPROTEIN"/>
    <property type="match status" value="1"/>
</dbReference>
<keyword evidence="7" id="KW-0969">Cilium</keyword>
<reference evidence="7 8" key="1">
    <citation type="submission" date="2017-10" db="EMBL/GenBank/DDBJ databases">
        <title>Whole genome of Pedobacter ginsengisoli T01R-27 isolated from tomato rhizosphere.</title>
        <authorList>
            <person name="Weon H.-Y."/>
            <person name="Lee S.A."/>
            <person name="Sang M.K."/>
            <person name="Song J."/>
        </authorList>
    </citation>
    <scope>NUCLEOTIDE SEQUENCE [LARGE SCALE GENOMIC DNA]</scope>
    <source>
        <strain evidence="7 8">T01R-27</strain>
    </source>
</reference>
<dbReference type="PANTHER" id="PTHR30329">
    <property type="entry name" value="STATOR ELEMENT OF FLAGELLAR MOTOR COMPLEX"/>
    <property type="match status" value="1"/>
</dbReference>